<evidence type="ECO:0000313" key="7">
    <source>
        <dbReference type="Proteomes" id="UP000263486"/>
    </source>
</evidence>
<evidence type="ECO:0000259" key="5">
    <source>
        <dbReference type="PROSITE" id="PS51063"/>
    </source>
</evidence>
<evidence type="ECO:0000259" key="4">
    <source>
        <dbReference type="PROSITE" id="PS50042"/>
    </source>
</evidence>
<dbReference type="Pfam" id="PF13545">
    <property type="entry name" value="HTH_Crp_2"/>
    <property type="match status" value="1"/>
</dbReference>
<feature type="domain" description="Cyclic nucleotide-binding" evidence="4">
    <location>
        <begin position="12"/>
        <end position="118"/>
    </location>
</feature>
<organism evidence="6 7">
    <name type="scientific">Psychrilyobacter piezotolerans</name>
    <dbReference type="NCBI Taxonomy" id="2293438"/>
    <lineage>
        <taxon>Bacteria</taxon>
        <taxon>Fusobacteriati</taxon>
        <taxon>Fusobacteriota</taxon>
        <taxon>Fusobacteriia</taxon>
        <taxon>Fusobacteriales</taxon>
        <taxon>Fusobacteriaceae</taxon>
        <taxon>Psychrilyobacter</taxon>
    </lineage>
</organism>
<dbReference type="InterPro" id="IPR050397">
    <property type="entry name" value="Env_Response_Regulators"/>
</dbReference>
<dbReference type="RefSeq" id="WP_114643039.1">
    <property type="nucleotide sequence ID" value="NZ_JAACIO010000022.1"/>
</dbReference>
<dbReference type="InterPro" id="IPR000595">
    <property type="entry name" value="cNMP-bd_dom"/>
</dbReference>
<dbReference type="PANTHER" id="PTHR24567:SF58">
    <property type="entry name" value="CYCLIC AMP-BINDING REGULATORY PROTEIN"/>
    <property type="match status" value="1"/>
</dbReference>
<evidence type="ECO:0000256" key="1">
    <source>
        <dbReference type="ARBA" id="ARBA00023015"/>
    </source>
</evidence>
<feature type="domain" description="HTH crp-type" evidence="5">
    <location>
        <begin position="150"/>
        <end position="217"/>
    </location>
</feature>
<dbReference type="EMBL" id="QUAJ01000022">
    <property type="protein sequence ID" value="REI40207.1"/>
    <property type="molecule type" value="Genomic_DNA"/>
</dbReference>
<dbReference type="PANTHER" id="PTHR24567">
    <property type="entry name" value="CRP FAMILY TRANSCRIPTIONAL REGULATORY PROTEIN"/>
    <property type="match status" value="1"/>
</dbReference>
<dbReference type="InterPro" id="IPR012318">
    <property type="entry name" value="HTH_CRP"/>
</dbReference>
<keyword evidence="3" id="KW-0804">Transcription</keyword>
<dbReference type="Pfam" id="PF00027">
    <property type="entry name" value="cNMP_binding"/>
    <property type="match status" value="1"/>
</dbReference>
<dbReference type="SMART" id="SM00419">
    <property type="entry name" value="HTH_CRP"/>
    <property type="match status" value="1"/>
</dbReference>
<keyword evidence="2" id="KW-0238">DNA-binding</keyword>
<dbReference type="CDD" id="cd00038">
    <property type="entry name" value="CAP_ED"/>
    <property type="match status" value="1"/>
</dbReference>
<gene>
    <name evidence="6" type="ORF">DYH56_11590</name>
</gene>
<reference evidence="6 7" key="1">
    <citation type="submission" date="2018-08" db="EMBL/GenBank/DDBJ databases">
        <title>Draft genome sequence of Psychrilyobacter sp. strain SD5 isolated from Black Sea water.</title>
        <authorList>
            <person name="Yadav S."/>
            <person name="Villanueva L."/>
            <person name="Damste J.S.S."/>
        </authorList>
    </citation>
    <scope>NUCLEOTIDE SEQUENCE [LARGE SCALE GENOMIC DNA]</scope>
    <source>
        <strain evidence="6 7">SD5</strain>
    </source>
</reference>
<dbReference type="InterPro" id="IPR036390">
    <property type="entry name" value="WH_DNA-bd_sf"/>
</dbReference>
<dbReference type="SUPFAM" id="SSF51206">
    <property type="entry name" value="cAMP-binding domain-like"/>
    <property type="match status" value="1"/>
</dbReference>
<dbReference type="PROSITE" id="PS50042">
    <property type="entry name" value="CNMP_BINDING_3"/>
    <property type="match status" value="1"/>
</dbReference>
<evidence type="ECO:0000256" key="2">
    <source>
        <dbReference type="ARBA" id="ARBA00023125"/>
    </source>
</evidence>
<accession>A0ABX9KES6</accession>
<keyword evidence="1" id="KW-0805">Transcription regulation</keyword>
<evidence type="ECO:0000256" key="3">
    <source>
        <dbReference type="ARBA" id="ARBA00023163"/>
    </source>
</evidence>
<dbReference type="Gene3D" id="2.60.120.10">
    <property type="entry name" value="Jelly Rolls"/>
    <property type="match status" value="1"/>
</dbReference>
<dbReference type="InterPro" id="IPR014710">
    <property type="entry name" value="RmlC-like_jellyroll"/>
</dbReference>
<dbReference type="SMART" id="SM00100">
    <property type="entry name" value="cNMP"/>
    <property type="match status" value="1"/>
</dbReference>
<dbReference type="InterPro" id="IPR018490">
    <property type="entry name" value="cNMP-bd_dom_sf"/>
</dbReference>
<dbReference type="SUPFAM" id="SSF46785">
    <property type="entry name" value="Winged helix' DNA-binding domain"/>
    <property type="match status" value="1"/>
</dbReference>
<dbReference type="Proteomes" id="UP000263486">
    <property type="component" value="Unassembled WGS sequence"/>
</dbReference>
<comment type="caution">
    <text evidence="6">The sequence shown here is derived from an EMBL/GenBank/DDBJ whole genome shotgun (WGS) entry which is preliminary data.</text>
</comment>
<protein>
    <submittedName>
        <fullName evidence="6">Crp/Fnr family transcriptional regulator</fullName>
    </submittedName>
</protein>
<dbReference type="PROSITE" id="PS51063">
    <property type="entry name" value="HTH_CRP_2"/>
    <property type="match status" value="1"/>
</dbReference>
<sequence>MDIFEKLKNVEIFKGIDDENLKTLLIELKYKVKKFDKNEVVAFRGDEIKDLIIVTEGEVYTEMQKLNGDSIVVDRLPEGSVLAGAFIFGKDNRFPVDVVTASDSELIYISKDEVIRMFQLNERLLQNYLGVISNKTQFLSKKIWFSFTNKSINNKLIAYLLNNMNRNNYVLLQNSMKEIAQMFGVARPSLSRVLKEFIDEGVIIRKEKNLLEIPSKDVLLEKVD</sequence>
<evidence type="ECO:0000313" key="6">
    <source>
        <dbReference type="EMBL" id="REI40207.1"/>
    </source>
</evidence>
<keyword evidence="7" id="KW-1185">Reference proteome</keyword>
<proteinExistence type="predicted"/>
<name>A0ABX9KES6_9FUSO</name>